<keyword evidence="3" id="KW-1185">Reference proteome</keyword>
<sequence length="131" mass="13590">MTRRGAFLLAVGLIQIILGWSTVVAPPNALAAYAVAGFIGPTFVGIAQIALGTIAVVNAFWPPGKDRIGFMAAFPAPAFWATDAVISSSFGYVAWGIGIRTACFWAGYAALILLAAGMQGVADIARLSSRE</sequence>
<keyword evidence="1" id="KW-0472">Membrane</keyword>
<evidence type="ECO:0000256" key="1">
    <source>
        <dbReference type="SAM" id="Phobius"/>
    </source>
</evidence>
<gene>
    <name evidence="2" type="ORF">C6N75_10035</name>
</gene>
<dbReference type="AlphaFoldDB" id="A0A2S9PYI5"/>
<keyword evidence="1" id="KW-1133">Transmembrane helix</keyword>
<dbReference type="Proteomes" id="UP000239322">
    <property type="component" value="Unassembled WGS sequence"/>
</dbReference>
<dbReference type="EMBL" id="PVLV01000121">
    <property type="protein sequence ID" value="PRH79413.1"/>
    <property type="molecule type" value="Genomic_DNA"/>
</dbReference>
<name>A0A2S9PYI5_9ACTN</name>
<dbReference type="RefSeq" id="WP_105868529.1">
    <property type="nucleotide sequence ID" value="NZ_PVLV01000121.1"/>
</dbReference>
<reference evidence="2 3" key="1">
    <citation type="submission" date="2018-03" db="EMBL/GenBank/DDBJ databases">
        <title>Novel Streptomyces sp. from soil.</title>
        <authorList>
            <person name="Tan G.Y.A."/>
            <person name="Lee Z.Y."/>
        </authorList>
    </citation>
    <scope>NUCLEOTIDE SEQUENCE [LARGE SCALE GENOMIC DNA]</scope>
    <source>
        <strain evidence="2 3">ST5x</strain>
    </source>
</reference>
<protein>
    <submittedName>
        <fullName evidence="2">Uncharacterized protein</fullName>
    </submittedName>
</protein>
<keyword evidence="1" id="KW-0812">Transmembrane</keyword>
<organism evidence="2 3">
    <name type="scientific">Streptomyces solincola</name>
    <dbReference type="NCBI Taxonomy" id="2100817"/>
    <lineage>
        <taxon>Bacteria</taxon>
        <taxon>Bacillati</taxon>
        <taxon>Actinomycetota</taxon>
        <taxon>Actinomycetes</taxon>
        <taxon>Kitasatosporales</taxon>
        <taxon>Streptomycetaceae</taxon>
        <taxon>Streptomyces</taxon>
    </lineage>
</organism>
<evidence type="ECO:0000313" key="2">
    <source>
        <dbReference type="EMBL" id="PRH79413.1"/>
    </source>
</evidence>
<proteinExistence type="predicted"/>
<feature type="transmembrane region" description="Helical" evidence="1">
    <location>
        <begin position="31"/>
        <end position="61"/>
    </location>
</feature>
<feature type="transmembrane region" description="Helical" evidence="1">
    <location>
        <begin position="68"/>
        <end position="86"/>
    </location>
</feature>
<accession>A0A2S9PYI5</accession>
<comment type="caution">
    <text evidence="2">The sequence shown here is derived from an EMBL/GenBank/DDBJ whole genome shotgun (WGS) entry which is preliminary data.</text>
</comment>
<feature type="transmembrane region" description="Helical" evidence="1">
    <location>
        <begin position="92"/>
        <end position="116"/>
    </location>
</feature>
<evidence type="ECO:0000313" key="3">
    <source>
        <dbReference type="Proteomes" id="UP000239322"/>
    </source>
</evidence>